<dbReference type="InterPro" id="IPR008302">
    <property type="entry name" value="NamZ"/>
</dbReference>
<evidence type="ECO:0000259" key="1">
    <source>
        <dbReference type="Pfam" id="PF07075"/>
    </source>
</evidence>
<dbReference type="PANTHER" id="PTHR42915">
    <property type="entry name" value="HYPOTHETICAL 460 KDA PROTEIN IN FEUA-SIGW INTERGENIC REGION [PRECURSOR]"/>
    <property type="match status" value="1"/>
</dbReference>
<dbReference type="Pfam" id="PF20732">
    <property type="entry name" value="NamZ_C"/>
    <property type="match status" value="1"/>
</dbReference>
<dbReference type="GO" id="GO:0033922">
    <property type="term" value="F:peptidoglycan beta-N-acetylmuramidase activity"/>
    <property type="evidence" value="ECO:0007669"/>
    <property type="project" value="InterPro"/>
</dbReference>
<accession>A0A381P0K6</accession>
<feature type="non-terminal residue" evidence="3">
    <location>
        <position position="1"/>
    </location>
</feature>
<dbReference type="InterPro" id="IPR048503">
    <property type="entry name" value="NamZ_C"/>
</dbReference>
<gene>
    <name evidence="3" type="ORF">METZ01_LOCUS13224</name>
</gene>
<organism evidence="3">
    <name type="scientific">marine metagenome</name>
    <dbReference type="NCBI Taxonomy" id="408172"/>
    <lineage>
        <taxon>unclassified sequences</taxon>
        <taxon>metagenomes</taxon>
        <taxon>ecological metagenomes</taxon>
    </lineage>
</organism>
<name>A0A381P0K6_9ZZZZ</name>
<feature type="domain" description="Peptidoglycan beta-N-acetylmuramidase NamZ C-terminal" evidence="2">
    <location>
        <begin position="265"/>
        <end position="362"/>
    </location>
</feature>
<dbReference type="Gene3D" id="3.40.50.12170">
    <property type="entry name" value="Uncharacterised protein PF07075, DUF1343"/>
    <property type="match status" value="1"/>
</dbReference>
<feature type="domain" description="Peptidoglycan beta-N-acetylmuramidase NamZ N-terminal" evidence="1">
    <location>
        <begin position="53"/>
        <end position="260"/>
    </location>
</feature>
<dbReference type="PIRSF" id="PIRSF016719">
    <property type="entry name" value="UCP016719"/>
    <property type="match status" value="1"/>
</dbReference>
<proteinExistence type="predicted"/>
<evidence type="ECO:0000259" key="2">
    <source>
        <dbReference type="Pfam" id="PF20732"/>
    </source>
</evidence>
<protein>
    <recommendedName>
        <fullName evidence="4">DUF1343 domain-containing protein</fullName>
    </recommendedName>
</protein>
<sequence length="364" mass="41772">MLFILFCFSQASDNRYEYSSIVSVPDLSFFNHVYTGLDILEQMDFDLLHGRNIGILCNHTAVNRNNKHLLDLLSNVDDINIEAIFEPEHGIWGMDDKRAKLIGNKRVDPVSGARVFNLFERSLYPPDWIMKKLDIIVIDIQDTGVRYTTFISSITKLFESASEYEIPVVVLDRPNPLGGLKIEGPLPREEFQSFEAYHLVPIRHGMTIGELLLMVNEMGWVKDLKRVDLSIVPMANWKREQYFDETQLPWKKPSPYIKDLNTLIMYSGMDLLRGTNINVGFGTDTPYLMFGSPWLATKFFLEKLDMLSLPGVKFKEVEFRPKGSPYYNRVPKYNGRQCSGIEISISDKKIVKPLETATSIITLI</sequence>
<dbReference type="AlphaFoldDB" id="A0A381P0K6"/>
<reference evidence="3" key="1">
    <citation type="submission" date="2018-05" db="EMBL/GenBank/DDBJ databases">
        <authorList>
            <person name="Lanie J.A."/>
            <person name="Ng W.-L."/>
            <person name="Kazmierczak K.M."/>
            <person name="Andrzejewski T.M."/>
            <person name="Davidsen T.M."/>
            <person name="Wayne K.J."/>
            <person name="Tettelin H."/>
            <person name="Glass J.I."/>
            <person name="Rusch D."/>
            <person name="Podicherti R."/>
            <person name="Tsui H.-C.T."/>
            <person name="Winkler M.E."/>
        </authorList>
    </citation>
    <scope>NUCLEOTIDE SEQUENCE</scope>
</reference>
<evidence type="ECO:0008006" key="4">
    <source>
        <dbReference type="Google" id="ProtNLM"/>
    </source>
</evidence>
<dbReference type="InterPro" id="IPR048502">
    <property type="entry name" value="NamZ_N"/>
</dbReference>
<dbReference type="EMBL" id="UINC01000739">
    <property type="protein sequence ID" value="SUZ60370.1"/>
    <property type="molecule type" value="Genomic_DNA"/>
</dbReference>
<dbReference type="Gene3D" id="3.90.1150.140">
    <property type="match status" value="1"/>
</dbReference>
<feature type="non-terminal residue" evidence="3">
    <location>
        <position position="364"/>
    </location>
</feature>
<dbReference type="PANTHER" id="PTHR42915:SF1">
    <property type="entry name" value="PEPTIDOGLYCAN BETA-N-ACETYLMURAMIDASE NAMZ"/>
    <property type="match status" value="1"/>
</dbReference>
<evidence type="ECO:0000313" key="3">
    <source>
        <dbReference type="EMBL" id="SUZ60370.1"/>
    </source>
</evidence>
<dbReference type="Pfam" id="PF07075">
    <property type="entry name" value="NamZ_N"/>
    <property type="match status" value="1"/>
</dbReference>